<feature type="transmembrane region" description="Helical" evidence="12">
    <location>
        <begin position="359"/>
        <end position="379"/>
    </location>
</feature>
<dbReference type="Pfam" id="PF00122">
    <property type="entry name" value="E1-E2_ATPase"/>
    <property type="match status" value="1"/>
</dbReference>
<dbReference type="CDD" id="cd02094">
    <property type="entry name" value="P-type_ATPase_Cu-like"/>
    <property type="match status" value="1"/>
</dbReference>
<evidence type="ECO:0000259" key="13">
    <source>
        <dbReference type="PROSITE" id="PS50846"/>
    </source>
</evidence>
<evidence type="ECO:0000256" key="6">
    <source>
        <dbReference type="ARBA" id="ARBA00022840"/>
    </source>
</evidence>
<dbReference type="InterPro" id="IPR001757">
    <property type="entry name" value="P_typ_ATPase"/>
</dbReference>
<reference evidence="14 15" key="1">
    <citation type="submission" date="2020-07" db="EMBL/GenBank/DDBJ databases">
        <title>Sequencing the genomes of 1000 actinobacteria strains.</title>
        <authorList>
            <person name="Klenk H.-P."/>
        </authorList>
    </citation>
    <scope>NUCLEOTIDE SEQUENCE [LARGE SCALE GENOMIC DNA]</scope>
    <source>
        <strain evidence="14 15">DSM 103164</strain>
    </source>
</reference>
<feature type="transmembrane region" description="Helical" evidence="12">
    <location>
        <begin position="103"/>
        <end position="120"/>
    </location>
</feature>
<evidence type="ECO:0000256" key="9">
    <source>
        <dbReference type="ARBA" id="ARBA00023136"/>
    </source>
</evidence>
<dbReference type="Gene3D" id="2.70.150.10">
    <property type="entry name" value="Calcium-transporting ATPase, cytoplasmic transduction domain A"/>
    <property type="match status" value="1"/>
</dbReference>
<evidence type="ECO:0000256" key="8">
    <source>
        <dbReference type="ARBA" id="ARBA00022989"/>
    </source>
</evidence>
<dbReference type="InterPro" id="IPR017969">
    <property type="entry name" value="Heavy-metal-associated_CS"/>
</dbReference>
<accession>A0A7Z0D6U9</accession>
<dbReference type="FunFam" id="3.30.70.100:FF:000005">
    <property type="entry name" value="Copper-exporting P-type ATPase A"/>
    <property type="match status" value="1"/>
</dbReference>
<feature type="transmembrane region" description="Helical" evidence="12">
    <location>
        <begin position="207"/>
        <end position="225"/>
    </location>
</feature>
<keyword evidence="12" id="KW-1003">Cell membrane</keyword>
<dbReference type="SFLD" id="SFLDG00002">
    <property type="entry name" value="C1.7:_P-type_atpase_like"/>
    <property type="match status" value="1"/>
</dbReference>
<evidence type="ECO:0000313" key="14">
    <source>
        <dbReference type="EMBL" id="NYI69959.1"/>
    </source>
</evidence>
<dbReference type="PROSITE" id="PS00154">
    <property type="entry name" value="ATPASE_E1_E2"/>
    <property type="match status" value="1"/>
</dbReference>
<dbReference type="GO" id="GO:0005524">
    <property type="term" value="F:ATP binding"/>
    <property type="evidence" value="ECO:0007669"/>
    <property type="project" value="UniProtKB-UniRule"/>
</dbReference>
<keyword evidence="8 12" id="KW-1133">Transmembrane helix</keyword>
<keyword evidence="9 12" id="KW-0472">Membrane</keyword>
<dbReference type="FunFam" id="2.70.150.10:FF:000002">
    <property type="entry name" value="Copper-transporting ATPase 1, putative"/>
    <property type="match status" value="1"/>
</dbReference>
<dbReference type="GO" id="GO:0005507">
    <property type="term" value="F:copper ion binding"/>
    <property type="evidence" value="ECO:0007669"/>
    <property type="project" value="TreeGrafter"/>
</dbReference>
<dbReference type="SUPFAM" id="SSF56784">
    <property type="entry name" value="HAD-like"/>
    <property type="match status" value="1"/>
</dbReference>
<dbReference type="InterPro" id="IPR036163">
    <property type="entry name" value="HMA_dom_sf"/>
</dbReference>
<keyword evidence="6 12" id="KW-0067">ATP-binding</keyword>
<dbReference type="GO" id="GO:0043682">
    <property type="term" value="F:P-type divalent copper transporter activity"/>
    <property type="evidence" value="ECO:0007669"/>
    <property type="project" value="TreeGrafter"/>
</dbReference>
<dbReference type="InterPro" id="IPR018303">
    <property type="entry name" value="ATPase_P-typ_P_site"/>
</dbReference>
<proteinExistence type="inferred from homology"/>
<dbReference type="GO" id="GO:0055070">
    <property type="term" value="P:copper ion homeostasis"/>
    <property type="evidence" value="ECO:0007669"/>
    <property type="project" value="TreeGrafter"/>
</dbReference>
<comment type="similarity">
    <text evidence="2 12">Belongs to the cation transport ATPase (P-type) (TC 3.A.3) family. Type IB subfamily.</text>
</comment>
<evidence type="ECO:0000256" key="11">
    <source>
        <dbReference type="ARBA" id="ARBA00074171"/>
    </source>
</evidence>
<dbReference type="SFLD" id="SFLDS00003">
    <property type="entry name" value="Haloacid_Dehalogenase"/>
    <property type="match status" value="1"/>
</dbReference>
<feature type="transmembrane region" description="Helical" evidence="12">
    <location>
        <begin position="126"/>
        <end position="144"/>
    </location>
</feature>
<dbReference type="EMBL" id="JACBZS010000001">
    <property type="protein sequence ID" value="NYI69959.1"/>
    <property type="molecule type" value="Genomic_DNA"/>
</dbReference>
<feature type="transmembrane region" description="Helical" evidence="12">
    <location>
        <begin position="164"/>
        <end position="187"/>
    </location>
</feature>
<dbReference type="NCBIfam" id="TIGR01494">
    <property type="entry name" value="ATPase_P-type"/>
    <property type="match status" value="1"/>
</dbReference>
<dbReference type="GO" id="GO:0016887">
    <property type="term" value="F:ATP hydrolysis activity"/>
    <property type="evidence" value="ECO:0007669"/>
    <property type="project" value="InterPro"/>
</dbReference>
<dbReference type="InterPro" id="IPR023298">
    <property type="entry name" value="ATPase_P-typ_TM_dom_sf"/>
</dbReference>
<dbReference type="SUPFAM" id="SSF81665">
    <property type="entry name" value="Calcium ATPase, transmembrane domain M"/>
    <property type="match status" value="1"/>
</dbReference>
<feature type="transmembrane region" description="Helical" evidence="12">
    <location>
        <begin position="728"/>
        <end position="745"/>
    </location>
</feature>
<evidence type="ECO:0000256" key="7">
    <source>
        <dbReference type="ARBA" id="ARBA00022967"/>
    </source>
</evidence>
<dbReference type="CDD" id="cd00371">
    <property type="entry name" value="HMA"/>
    <property type="match status" value="1"/>
</dbReference>
<evidence type="ECO:0000256" key="5">
    <source>
        <dbReference type="ARBA" id="ARBA00022741"/>
    </source>
</evidence>
<name>A0A7Z0D6U9_9ACTN</name>
<dbReference type="PROSITE" id="PS50846">
    <property type="entry name" value="HMA_2"/>
    <property type="match status" value="1"/>
</dbReference>
<dbReference type="Gene3D" id="3.40.50.1000">
    <property type="entry name" value="HAD superfamily/HAD-like"/>
    <property type="match status" value="1"/>
</dbReference>
<dbReference type="InterPro" id="IPR006121">
    <property type="entry name" value="HMA_dom"/>
</dbReference>
<keyword evidence="5 12" id="KW-0547">Nucleotide-binding</keyword>
<dbReference type="PROSITE" id="PS01047">
    <property type="entry name" value="HMA_1"/>
    <property type="match status" value="1"/>
</dbReference>
<sequence length="756" mass="78677">MSVPGELTRAPRAEVELVIGGMTCASCANRIERRLNRLDGVSATVNYATEKAKVSHDAGLDPRALITAVRQAGYTARLARRDRADDTPGADEDAPVRALRDRVIICALLSLPVIAMAMIPALQFTYWQWLSLTLAAPVIVWGGWPFHKAAWANLRHGTATMDTLISMGTSAALLWSLYALLLGTAGIPGMTHSFELTVARGDGADNIYLEVGAGVITFILLGRYFEARSKRRAGTALRALLELGVKEVSVLRDGRELRIGVEQLAVGDRFVVRPGEKIATDGEIVEGASAVDASMITGESVPVEVGPGDAVVGATVNAGGRLVVEATRVGADTQLAQMARLVEDAQTGKTAAQRLADKVSGIFVPIVVLLALATFGFWVGTGGSLTTAFTAAVAVLIVACPCALGLATPMALMIGTGRGAQLGILIKGPEVLETTRRVDTVVLDKTGTVTTGRMALLDVIAADGEDPDEVLRLAGAVEDASEHPIARAIAATAVERFGDLPAVHGFSSLAGLGVRGEVREHGDAREVTVGRPGMIAEAPLADELTEAVRAAGRRGRTAVVVGWNGRPRGVLVVADAVRPTSADAIAQFRALGLTPVLLTGDSAEVAAAVAAEVGIDPERVIAQVLPAGKVDAVRRLQDEGRSVAMVGDGVNDAAALARADLGLAMGTGTDAAIEASDLTLVRGDLRAAADAIRLSRRTLGTIRTNLFWAFAYNVAALPLAAAGLLNPMLAGAAMAFSSVFVVANSQRLRGFRARAA</sequence>
<protein>
    <recommendedName>
        <fullName evidence="11">Cation-transporting P-type ATPase B</fullName>
    </recommendedName>
</protein>
<feature type="transmembrane region" description="Helical" evidence="12">
    <location>
        <begin position="705"/>
        <end position="722"/>
    </location>
</feature>
<dbReference type="SUPFAM" id="SSF55008">
    <property type="entry name" value="HMA, heavy metal-associated domain"/>
    <property type="match status" value="1"/>
</dbReference>
<dbReference type="GO" id="GO:0005886">
    <property type="term" value="C:plasma membrane"/>
    <property type="evidence" value="ECO:0007669"/>
    <property type="project" value="UniProtKB-SubCell"/>
</dbReference>
<dbReference type="InterPro" id="IPR036412">
    <property type="entry name" value="HAD-like_sf"/>
</dbReference>
<dbReference type="PRINTS" id="PR00119">
    <property type="entry name" value="CATATPASE"/>
</dbReference>
<dbReference type="InterPro" id="IPR023299">
    <property type="entry name" value="ATPase_P-typ_cyto_dom_N"/>
</dbReference>
<dbReference type="Pfam" id="PF00403">
    <property type="entry name" value="HMA"/>
    <property type="match status" value="1"/>
</dbReference>
<dbReference type="InterPro" id="IPR023214">
    <property type="entry name" value="HAD_sf"/>
</dbReference>
<keyword evidence="7" id="KW-1278">Translocase</keyword>
<evidence type="ECO:0000256" key="1">
    <source>
        <dbReference type="ARBA" id="ARBA00004651"/>
    </source>
</evidence>
<dbReference type="AlphaFoldDB" id="A0A7Z0D6U9"/>
<evidence type="ECO:0000313" key="15">
    <source>
        <dbReference type="Proteomes" id="UP000527616"/>
    </source>
</evidence>
<dbReference type="SFLD" id="SFLDF00027">
    <property type="entry name" value="p-type_atpase"/>
    <property type="match status" value="1"/>
</dbReference>
<dbReference type="NCBIfam" id="TIGR01511">
    <property type="entry name" value="ATPase-IB1_Cu"/>
    <property type="match status" value="1"/>
</dbReference>
<comment type="caution">
    <text evidence="14">The sequence shown here is derived from an EMBL/GenBank/DDBJ whole genome shotgun (WGS) entry which is preliminary data.</text>
</comment>
<evidence type="ECO:0000256" key="3">
    <source>
        <dbReference type="ARBA" id="ARBA00022692"/>
    </source>
</evidence>
<dbReference type="PANTHER" id="PTHR43520">
    <property type="entry name" value="ATP7, ISOFORM B"/>
    <property type="match status" value="1"/>
</dbReference>
<dbReference type="Gene3D" id="3.40.1110.10">
    <property type="entry name" value="Calcium-transporting ATPase, cytoplasmic domain N"/>
    <property type="match status" value="1"/>
</dbReference>
<dbReference type="InterPro" id="IPR059000">
    <property type="entry name" value="ATPase_P-type_domA"/>
</dbReference>
<organism evidence="14 15">
    <name type="scientific">Naumannella cuiyingiana</name>
    <dbReference type="NCBI Taxonomy" id="1347891"/>
    <lineage>
        <taxon>Bacteria</taxon>
        <taxon>Bacillati</taxon>
        <taxon>Actinomycetota</taxon>
        <taxon>Actinomycetes</taxon>
        <taxon>Propionibacteriales</taxon>
        <taxon>Propionibacteriaceae</taxon>
        <taxon>Naumannella</taxon>
    </lineage>
</organism>
<dbReference type="Proteomes" id="UP000527616">
    <property type="component" value="Unassembled WGS sequence"/>
</dbReference>
<dbReference type="NCBIfam" id="TIGR01525">
    <property type="entry name" value="ATPase-IB_hvy"/>
    <property type="match status" value="1"/>
</dbReference>
<evidence type="ECO:0000256" key="4">
    <source>
        <dbReference type="ARBA" id="ARBA00022723"/>
    </source>
</evidence>
<evidence type="ECO:0000256" key="10">
    <source>
        <dbReference type="ARBA" id="ARBA00049360"/>
    </source>
</evidence>
<dbReference type="PRINTS" id="PR00943">
    <property type="entry name" value="CUATPASE"/>
</dbReference>
<feature type="transmembrane region" description="Helical" evidence="12">
    <location>
        <begin position="385"/>
        <end position="408"/>
    </location>
</feature>
<dbReference type="InterPro" id="IPR008250">
    <property type="entry name" value="ATPase_P-typ_transduc_dom_A_sf"/>
</dbReference>
<comment type="subcellular location">
    <subcellularLocation>
        <location evidence="1">Cell membrane</location>
        <topology evidence="1">Multi-pass membrane protein</topology>
    </subcellularLocation>
</comment>
<dbReference type="Pfam" id="PF00702">
    <property type="entry name" value="Hydrolase"/>
    <property type="match status" value="1"/>
</dbReference>
<feature type="domain" description="HMA" evidence="13">
    <location>
        <begin position="13"/>
        <end position="77"/>
    </location>
</feature>
<keyword evidence="4 12" id="KW-0479">Metal-binding</keyword>
<comment type="catalytic activity">
    <reaction evidence="10">
        <text>ATP + H2O = ADP + phosphate + H(+)</text>
        <dbReference type="Rhea" id="RHEA:13065"/>
        <dbReference type="ChEBI" id="CHEBI:15377"/>
        <dbReference type="ChEBI" id="CHEBI:15378"/>
        <dbReference type="ChEBI" id="CHEBI:30616"/>
        <dbReference type="ChEBI" id="CHEBI:43474"/>
        <dbReference type="ChEBI" id="CHEBI:456216"/>
    </reaction>
</comment>
<dbReference type="PANTHER" id="PTHR43520:SF8">
    <property type="entry name" value="P-TYPE CU(+) TRANSPORTER"/>
    <property type="match status" value="1"/>
</dbReference>
<gene>
    <name evidence="14" type="ORF">GGQ54_000519</name>
</gene>
<evidence type="ECO:0000256" key="2">
    <source>
        <dbReference type="ARBA" id="ARBA00006024"/>
    </source>
</evidence>
<keyword evidence="3 12" id="KW-0812">Transmembrane</keyword>
<dbReference type="Gene3D" id="3.30.70.100">
    <property type="match status" value="1"/>
</dbReference>
<evidence type="ECO:0000256" key="12">
    <source>
        <dbReference type="RuleBase" id="RU362081"/>
    </source>
</evidence>
<dbReference type="InterPro" id="IPR044492">
    <property type="entry name" value="P_typ_ATPase_HD_dom"/>
</dbReference>
<keyword evidence="15" id="KW-1185">Reference proteome</keyword>
<dbReference type="InterPro" id="IPR027256">
    <property type="entry name" value="P-typ_ATPase_IB"/>
</dbReference>
<dbReference type="SUPFAM" id="SSF81653">
    <property type="entry name" value="Calcium ATPase, transduction domain A"/>
    <property type="match status" value="1"/>
</dbReference>